<dbReference type="Proteomes" id="UP000794436">
    <property type="component" value="Unassembled WGS sequence"/>
</dbReference>
<feature type="region of interest" description="Disordered" evidence="1">
    <location>
        <begin position="470"/>
        <end position="505"/>
    </location>
</feature>
<dbReference type="EMBL" id="SPLM01000036">
    <property type="protein sequence ID" value="TMW66282.1"/>
    <property type="molecule type" value="Genomic_DNA"/>
</dbReference>
<evidence type="ECO:0000313" key="3">
    <source>
        <dbReference type="Proteomes" id="UP000794436"/>
    </source>
</evidence>
<organism evidence="2 3">
    <name type="scientific">Pythium oligandrum</name>
    <name type="common">Mycoparasitic fungus</name>
    <dbReference type="NCBI Taxonomy" id="41045"/>
    <lineage>
        <taxon>Eukaryota</taxon>
        <taxon>Sar</taxon>
        <taxon>Stramenopiles</taxon>
        <taxon>Oomycota</taxon>
        <taxon>Peronosporomycetes</taxon>
        <taxon>Pythiales</taxon>
        <taxon>Pythiaceae</taxon>
        <taxon>Pythium</taxon>
    </lineage>
</organism>
<comment type="caution">
    <text evidence="2">The sequence shown here is derived from an EMBL/GenBank/DDBJ whole genome shotgun (WGS) entry which is preliminary data.</text>
</comment>
<proteinExistence type="predicted"/>
<evidence type="ECO:0000313" key="2">
    <source>
        <dbReference type="EMBL" id="TMW66282.1"/>
    </source>
</evidence>
<feature type="compositionally biased region" description="Basic and acidic residues" evidence="1">
    <location>
        <begin position="474"/>
        <end position="498"/>
    </location>
</feature>
<name>A0A8K1CPK1_PYTOL</name>
<sequence length="505" mass="57053">MVVPPKLVFPMRETMPYFVASLRQVDAWKRVQARHSQALIQAEYDINAKYVKSPFARSPKIEDLLRFLDDTTLDINFMVQLPSIEKCLAEWWKLYANEAVVLGQDELRQVYYDLAYVLVQAKTESTHKNSVSMILRSSWTKWSVKDPPLAQSEFFHLLFILGHLMTESNRLTDYVVFFQETLSKITRVYQSKAKRTELRKRKPRVQRKSSIVQILSSNGSVMRMHVPSSTTGSSDGGMSTSGGGAIGSNQSAMFGSTSSGIHATSIDSDTLSVGAPVPSSSSSGTSITALPTHNHMVSVKLQRVAPTHSLLLEDDESDRFVEILSRRHANDVGQHVIIDPLIRERRFQDKWRVRSDAITPTASTEEMLRMQNPLMHRYIPPLYIARLQSTLRDHPIHQEDETNEKQPRRSLSACHSAPELERLGVDESLATFDDRLLNSALRASRNAVAAREDNVVRRSLSKVTLKPRIAQHMENAKKKTRPETGGKRNQKEADEKQAIHLAIST</sequence>
<protein>
    <submittedName>
        <fullName evidence="2">Uncharacterized protein</fullName>
    </submittedName>
</protein>
<evidence type="ECO:0000256" key="1">
    <source>
        <dbReference type="SAM" id="MobiDB-lite"/>
    </source>
</evidence>
<accession>A0A8K1CPK1</accession>
<dbReference type="OrthoDB" id="166557at2759"/>
<reference evidence="2" key="1">
    <citation type="submission" date="2019-03" db="EMBL/GenBank/DDBJ databases">
        <title>Long read genome sequence of the mycoparasitic Pythium oligandrum ATCC 38472 isolated from sugarbeet rhizosphere.</title>
        <authorList>
            <person name="Gaulin E."/>
        </authorList>
    </citation>
    <scope>NUCLEOTIDE SEQUENCE</scope>
    <source>
        <strain evidence="2">ATCC 38472_TT</strain>
    </source>
</reference>
<gene>
    <name evidence="2" type="ORF">Poli38472_004047</name>
</gene>
<keyword evidence="3" id="KW-1185">Reference proteome</keyword>
<dbReference type="AlphaFoldDB" id="A0A8K1CPK1"/>